<feature type="non-terminal residue" evidence="1">
    <location>
        <position position="1"/>
    </location>
</feature>
<name>A0A1B6FM30_9HEMI</name>
<organism evidence="1">
    <name type="scientific">Cuerna arida</name>
    <dbReference type="NCBI Taxonomy" id="1464854"/>
    <lineage>
        <taxon>Eukaryota</taxon>
        <taxon>Metazoa</taxon>
        <taxon>Ecdysozoa</taxon>
        <taxon>Arthropoda</taxon>
        <taxon>Hexapoda</taxon>
        <taxon>Insecta</taxon>
        <taxon>Pterygota</taxon>
        <taxon>Neoptera</taxon>
        <taxon>Paraneoptera</taxon>
        <taxon>Hemiptera</taxon>
        <taxon>Auchenorrhyncha</taxon>
        <taxon>Membracoidea</taxon>
        <taxon>Cicadellidae</taxon>
        <taxon>Cicadellinae</taxon>
        <taxon>Proconiini</taxon>
        <taxon>Cuerna</taxon>
    </lineage>
</organism>
<proteinExistence type="predicted"/>
<gene>
    <name evidence="1" type="ORF">g.4245</name>
</gene>
<feature type="non-terminal residue" evidence="1">
    <location>
        <position position="359"/>
    </location>
</feature>
<dbReference type="AlphaFoldDB" id="A0A1B6FM30"/>
<sequence>SNVRKAQQSLRTKSIWEKVPVAKIGTSYKQHIQQIREDLQSFNSQDNCSVDKTETRHKSKSQYTKNVCCSDNGDESDTESRRRRIVSDIFSTRVDKSKNKMSSGESNHGVGKDCLQVSCDKRNSNEECKNANITDISGRKEKENNKILKGNCEYNSNTTLAINSASRNTWDTNLSSESSESDLEESTAVEKVYQTTTLRGKKGLDEKVKNKVKKKHLLTSSSESDSESNKYNKLSISRLVTSKTVSVKEERIIEQQTPRNDVVSYTRFVKIEKMNISKTTTITELHKKYIMPNVTHENSNCIINGDGPTNVCSPERNCVNSSFSPTEQNNKQLHRFIGDENNFCNETFHGEVRKSVLCG</sequence>
<accession>A0A1B6FM30</accession>
<reference evidence="1" key="1">
    <citation type="submission" date="2015-11" db="EMBL/GenBank/DDBJ databases">
        <title>De novo transcriptome assembly of four potential Pierce s Disease insect vectors from Arizona vineyards.</title>
        <authorList>
            <person name="Tassone E.E."/>
        </authorList>
    </citation>
    <scope>NUCLEOTIDE SEQUENCE</scope>
</reference>
<protein>
    <submittedName>
        <fullName evidence="1">Uncharacterized protein</fullName>
    </submittedName>
</protein>
<dbReference type="EMBL" id="GECZ01018535">
    <property type="protein sequence ID" value="JAS51234.1"/>
    <property type="molecule type" value="Transcribed_RNA"/>
</dbReference>
<evidence type="ECO:0000313" key="1">
    <source>
        <dbReference type="EMBL" id="JAS51234.1"/>
    </source>
</evidence>